<proteinExistence type="predicted"/>
<dbReference type="AlphaFoldDB" id="A0A409VFQ8"/>
<feature type="compositionally biased region" description="Basic residues" evidence="1">
    <location>
        <begin position="286"/>
        <end position="295"/>
    </location>
</feature>
<dbReference type="EMBL" id="NHTK01006077">
    <property type="protein sequence ID" value="PPQ65086.1"/>
    <property type="molecule type" value="Genomic_DNA"/>
</dbReference>
<reference evidence="2 3" key="1">
    <citation type="journal article" date="2018" name="Evol. Lett.">
        <title>Horizontal gene cluster transfer increased hallucinogenic mushroom diversity.</title>
        <authorList>
            <person name="Reynolds H.T."/>
            <person name="Vijayakumar V."/>
            <person name="Gluck-Thaler E."/>
            <person name="Korotkin H.B."/>
            <person name="Matheny P.B."/>
            <person name="Slot J.C."/>
        </authorList>
    </citation>
    <scope>NUCLEOTIDE SEQUENCE [LARGE SCALE GENOMIC DNA]</scope>
    <source>
        <strain evidence="2 3">2629</strain>
    </source>
</reference>
<dbReference type="Proteomes" id="UP000284842">
    <property type="component" value="Unassembled WGS sequence"/>
</dbReference>
<keyword evidence="3" id="KW-1185">Reference proteome</keyword>
<protein>
    <submittedName>
        <fullName evidence="2">Uncharacterized protein</fullName>
    </submittedName>
</protein>
<name>A0A409VFQ8_9AGAR</name>
<evidence type="ECO:0000313" key="3">
    <source>
        <dbReference type="Proteomes" id="UP000284842"/>
    </source>
</evidence>
<dbReference type="InParanoid" id="A0A409VFQ8"/>
<comment type="caution">
    <text evidence="2">The sequence shown here is derived from an EMBL/GenBank/DDBJ whole genome shotgun (WGS) entry which is preliminary data.</text>
</comment>
<accession>A0A409VFQ8</accession>
<evidence type="ECO:0000256" key="1">
    <source>
        <dbReference type="SAM" id="MobiDB-lite"/>
    </source>
</evidence>
<feature type="region of interest" description="Disordered" evidence="1">
    <location>
        <begin position="267"/>
        <end position="295"/>
    </location>
</feature>
<organism evidence="2 3">
    <name type="scientific">Panaeolus cyanescens</name>
    <dbReference type="NCBI Taxonomy" id="181874"/>
    <lineage>
        <taxon>Eukaryota</taxon>
        <taxon>Fungi</taxon>
        <taxon>Dikarya</taxon>
        <taxon>Basidiomycota</taxon>
        <taxon>Agaricomycotina</taxon>
        <taxon>Agaricomycetes</taxon>
        <taxon>Agaricomycetidae</taxon>
        <taxon>Agaricales</taxon>
        <taxon>Agaricineae</taxon>
        <taxon>Galeropsidaceae</taxon>
        <taxon>Panaeolus</taxon>
    </lineage>
</organism>
<gene>
    <name evidence="2" type="ORF">CVT24_003040</name>
</gene>
<evidence type="ECO:0000313" key="2">
    <source>
        <dbReference type="EMBL" id="PPQ65086.1"/>
    </source>
</evidence>
<sequence length="295" mass="33217">MRGFSLEPLINAATNMLDELFPFFPFDNSSFGEDVKQDLELAMQRIVGAVRSGCVYAHYFISGIGILCRRLMEWDELPASTKVYDIVSAAKDLRYAYSSAAEAKAQYFEAKKNVESILRKFLERFGSEAVIKVSLKQESSDHVNLRRGRLQAMSASMLSNLGNSLGTTEQCVGLLQQINANLAAFLADERVSVEQPLHDIPFWSAYPLDSWGLLQSTNAQMATKLDVIMGAYPAWFNWTVEERTAYIAQDREKRTAQITQPEVKIQFEDEDENKNPLARSPAVHIRSVHPHSGTR</sequence>